<comment type="caution">
    <text evidence="1">The sequence shown here is derived from an EMBL/GenBank/DDBJ whole genome shotgun (WGS) entry which is preliminary data.</text>
</comment>
<reference evidence="1" key="1">
    <citation type="submission" date="2024-07" db="EMBL/GenBank/DDBJ databases">
        <title>Metagenome and Metagenome-Assembled Genomes of Archaea from a hot spring from the geothermal field of Los Azufres, Mexico.</title>
        <authorList>
            <person name="Marin-Paredes R."/>
            <person name="Martinez-Romero E."/>
            <person name="Servin-Garciduenas L.E."/>
        </authorList>
    </citation>
    <scope>NUCLEOTIDE SEQUENCE</scope>
</reference>
<accession>A0ACC6V382</accession>
<gene>
    <name evidence="1" type="ORF">TU35_008180</name>
</gene>
<name>A0ACC6V382_9CREN</name>
<dbReference type="Proteomes" id="UP000033636">
    <property type="component" value="Unassembled WGS sequence"/>
</dbReference>
<sequence>MELPLVLIVAAAAFLWAHSLPSALGVALPGMPSGSPGMGGEKSARLTI</sequence>
<evidence type="ECO:0000313" key="1">
    <source>
        <dbReference type="EMBL" id="MFB6491194.1"/>
    </source>
</evidence>
<protein>
    <submittedName>
        <fullName evidence="1">Uncharacterized protein</fullName>
    </submittedName>
</protein>
<organism evidence="1 2">
    <name type="scientific">Thermoproteus sp. AZ2</name>
    <dbReference type="NCBI Taxonomy" id="1609232"/>
    <lineage>
        <taxon>Archaea</taxon>
        <taxon>Thermoproteota</taxon>
        <taxon>Thermoprotei</taxon>
        <taxon>Thermoproteales</taxon>
        <taxon>Thermoproteaceae</taxon>
        <taxon>Thermoproteus</taxon>
    </lineage>
</organism>
<dbReference type="EMBL" id="JZWT02000024">
    <property type="protein sequence ID" value="MFB6491194.1"/>
    <property type="molecule type" value="Genomic_DNA"/>
</dbReference>
<proteinExistence type="predicted"/>
<evidence type="ECO:0000313" key="2">
    <source>
        <dbReference type="Proteomes" id="UP000033636"/>
    </source>
</evidence>